<name>A0A183KGQ5_9TREM</name>
<dbReference type="STRING" id="6186.A0A183KGQ5"/>
<sequence>MTMKESERMFSEAKSMFASNQTLTSDKVSQSHSSKSNNEINIYSRNDDGIVQGYQSRFANLPLYQGYGIIAHQIALSNKANTAKKSTPETQNVNNDDSDDDGNDQQTSINLVSDPIDIGQISDQSGTDINLVANAFAHLLDESILKFLYEATNQQLVRSGSLNLFDLPAYISDQIVVGGSQQETMDIGFVLHGTRQQGVLVILRELMLPYGFDLVFKVDQH</sequence>
<feature type="region of interest" description="Disordered" evidence="1">
    <location>
        <begin position="1"/>
        <end position="41"/>
    </location>
</feature>
<feature type="compositionally biased region" description="Basic and acidic residues" evidence="1">
    <location>
        <begin position="1"/>
        <end position="11"/>
    </location>
</feature>
<evidence type="ECO:0000313" key="4">
    <source>
        <dbReference type="WBParaSite" id="SCUD_0001420701-mRNA-1"/>
    </source>
</evidence>
<dbReference type="Proteomes" id="UP000279833">
    <property type="component" value="Unassembled WGS sequence"/>
</dbReference>
<reference evidence="4" key="1">
    <citation type="submission" date="2016-06" db="UniProtKB">
        <authorList>
            <consortium name="WormBaseParasite"/>
        </authorList>
    </citation>
    <scope>IDENTIFICATION</scope>
</reference>
<feature type="region of interest" description="Disordered" evidence="1">
    <location>
        <begin position="82"/>
        <end position="109"/>
    </location>
</feature>
<feature type="compositionally biased region" description="Low complexity" evidence="1">
    <location>
        <begin position="25"/>
        <end position="36"/>
    </location>
</feature>
<organism evidence="4">
    <name type="scientific">Schistosoma curassoni</name>
    <dbReference type="NCBI Taxonomy" id="6186"/>
    <lineage>
        <taxon>Eukaryota</taxon>
        <taxon>Metazoa</taxon>
        <taxon>Spiralia</taxon>
        <taxon>Lophotrochozoa</taxon>
        <taxon>Platyhelminthes</taxon>
        <taxon>Trematoda</taxon>
        <taxon>Digenea</taxon>
        <taxon>Strigeidida</taxon>
        <taxon>Schistosomatoidea</taxon>
        <taxon>Schistosomatidae</taxon>
        <taxon>Schistosoma</taxon>
    </lineage>
</organism>
<evidence type="ECO:0000313" key="2">
    <source>
        <dbReference type="EMBL" id="VDP55663.1"/>
    </source>
</evidence>
<protein>
    <submittedName>
        <fullName evidence="4">DUF4205 domain-containing protein</fullName>
    </submittedName>
</protein>
<reference evidence="2 3" key="2">
    <citation type="submission" date="2018-11" db="EMBL/GenBank/DDBJ databases">
        <authorList>
            <consortium name="Pathogen Informatics"/>
        </authorList>
    </citation>
    <scope>NUCLEOTIDE SEQUENCE [LARGE SCALE GENOMIC DNA]</scope>
    <source>
        <strain evidence="2">Dakar</strain>
        <strain evidence="3">Dakar, Senegal</strain>
    </source>
</reference>
<evidence type="ECO:0000256" key="1">
    <source>
        <dbReference type="SAM" id="MobiDB-lite"/>
    </source>
</evidence>
<dbReference type="EMBL" id="UZAK01036506">
    <property type="protein sequence ID" value="VDP55663.1"/>
    <property type="molecule type" value="Genomic_DNA"/>
</dbReference>
<dbReference type="AlphaFoldDB" id="A0A183KGQ5"/>
<dbReference type="WBParaSite" id="SCUD_0001420701-mRNA-1">
    <property type="protein sequence ID" value="SCUD_0001420701-mRNA-1"/>
    <property type="gene ID" value="SCUD_0001420701"/>
</dbReference>
<gene>
    <name evidence="2" type="ORF">SCUD_LOCUS14204</name>
</gene>
<accession>A0A183KGQ5</accession>
<evidence type="ECO:0000313" key="3">
    <source>
        <dbReference type="Proteomes" id="UP000279833"/>
    </source>
</evidence>
<feature type="compositionally biased region" description="Polar residues" evidence="1">
    <location>
        <begin position="82"/>
        <end position="91"/>
    </location>
</feature>
<proteinExistence type="predicted"/>
<keyword evidence="3" id="KW-1185">Reference proteome</keyword>